<dbReference type="InterPro" id="IPR000547">
    <property type="entry name" value="Clathrin_H-chain/VPS_repeat"/>
</dbReference>
<dbReference type="PANTHER" id="PTHR12616">
    <property type="entry name" value="VACUOLAR PROTEIN SORTING VPS41"/>
    <property type="match status" value="1"/>
</dbReference>
<dbReference type="Pfam" id="PF23411">
    <property type="entry name" value="Beta-prop_Vps41"/>
    <property type="match status" value="2"/>
</dbReference>
<dbReference type="InterPro" id="IPR036322">
    <property type="entry name" value="WD40_repeat_dom_sf"/>
</dbReference>
<keyword evidence="2" id="KW-0653">Protein transport</keyword>
<proteinExistence type="predicted"/>
<dbReference type="SMART" id="SM00299">
    <property type="entry name" value="CLH"/>
    <property type="match status" value="1"/>
</dbReference>
<keyword evidence="6" id="KW-1185">Reference proteome</keyword>
<feature type="compositionally biased region" description="Polar residues" evidence="3">
    <location>
        <begin position="592"/>
        <end position="609"/>
    </location>
</feature>
<dbReference type="GO" id="GO:0009267">
    <property type="term" value="P:cellular response to starvation"/>
    <property type="evidence" value="ECO:0007669"/>
    <property type="project" value="TreeGrafter"/>
</dbReference>
<reference evidence="5 6" key="1">
    <citation type="journal article" date="2012" name="PLoS Pathog.">
        <title>Diverse lifestyles and strategies of plant pathogenesis encoded in the genomes of eighteen Dothideomycetes fungi.</title>
        <authorList>
            <person name="Ohm R.A."/>
            <person name="Feau N."/>
            <person name="Henrissat B."/>
            <person name="Schoch C.L."/>
            <person name="Horwitz B.A."/>
            <person name="Barry K.W."/>
            <person name="Condon B.J."/>
            <person name="Copeland A.C."/>
            <person name="Dhillon B."/>
            <person name="Glaser F."/>
            <person name="Hesse C.N."/>
            <person name="Kosti I."/>
            <person name="LaButti K."/>
            <person name="Lindquist E.A."/>
            <person name="Lucas S."/>
            <person name="Salamov A.A."/>
            <person name="Bradshaw R.E."/>
            <person name="Ciuffetti L."/>
            <person name="Hamelin R.C."/>
            <person name="Kema G.H.J."/>
            <person name="Lawrence C."/>
            <person name="Scott J.A."/>
            <person name="Spatafora J.W."/>
            <person name="Turgeon B.G."/>
            <person name="de Wit P.J.G.M."/>
            <person name="Zhong S."/>
            <person name="Goodwin S.B."/>
            <person name="Grigoriev I.V."/>
        </authorList>
    </citation>
    <scope>NUCLEOTIDE SEQUENCE [LARGE SCALE GENOMIC DNA]</scope>
    <source>
        <strain evidence="5 6">UAMH 10762</strain>
    </source>
</reference>
<dbReference type="OMA" id="CYIRLQD"/>
<dbReference type="Pfam" id="PF23556">
    <property type="entry name" value="TPR_Vps41"/>
    <property type="match status" value="1"/>
</dbReference>
<feature type="compositionally biased region" description="Acidic residues" evidence="3">
    <location>
        <begin position="44"/>
        <end position="59"/>
    </location>
</feature>
<evidence type="ECO:0000256" key="1">
    <source>
        <dbReference type="ARBA" id="ARBA00022448"/>
    </source>
</evidence>
<evidence type="ECO:0000256" key="3">
    <source>
        <dbReference type="SAM" id="MobiDB-lite"/>
    </source>
</evidence>
<feature type="region of interest" description="Disordered" evidence="3">
    <location>
        <begin position="572"/>
        <end position="609"/>
    </location>
</feature>
<dbReference type="GO" id="GO:0034058">
    <property type="term" value="P:endosomal vesicle fusion"/>
    <property type="evidence" value="ECO:0007669"/>
    <property type="project" value="TreeGrafter"/>
</dbReference>
<organism evidence="5 6">
    <name type="scientific">Baudoinia panamericana (strain UAMH 10762)</name>
    <name type="common">Angels' share fungus</name>
    <name type="synonym">Baudoinia compniacensis (strain UAMH 10762)</name>
    <dbReference type="NCBI Taxonomy" id="717646"/>
    <lineage>
        <taxon>Eukaryota</taxon>
        <taxon>Fungi</taxon>
        <taxon>Dikarya</taxon>
        <taxon>Ascomycota</taxon>
        <taxon>Pezizomycotina</taxon>
        <taxon>Dothideomycetes</taxon>
        <taxon>Dothideomycetidae</taxon>
        <taxon>Mycosphaerellales</taxon>
        <taxon>Teratosphaeriaceae</taxon>
        <taxon>Baudoinia</taxon>
    </lineage>
</organism>
<dbReference type="GO" id="GO:0016236">
    <property type="term" value="P:macroautophagy"/>
    <property type="evidence" value="ECO:0007669"/>
    <property type="project" value="TreeGrafter"/>
</dbReference>
<dbReference type="SUPFAM" id="SSF50978">
    <property type="entry name" value="WD40 repeat-like"/>
    <property type="match status" value="1"/>
</dbReference>
<dbReference type="KEGG" id="bcom:BAUCODRAFT_21937"/>
<evidence type="ECO:0000313" key="6">
    <source>
        <dbReference type="Proteomes" id="UP000011761"/>
    </source>
</evidence>
<dbReference type="EMBL" id="KB445551">
    <property type="protein sequence ID" value="EMD00323.1"/>
    <property type="molecule type" value="Genomic_DNA"/>
</dbReference>
<dbReference type="GeneID" id="19109833"/>
<keyword evidence="1" id="KW-0813">Transport</keyword>
<dbReference type="STRING" id="717646.M2M016"/>
<dbReference type="InterPro" id="IPR057780">
    <property type="entry name" value="Beta-prop_Vps41"/>
</dbReference>
<feature type="region of interest" description="Disordered" evidence="3">
    <location>
        <begin position="667"/>
        <end position="705"/>
    </location>
</feature>
<evidence type="ECO:0000256" key="2">
    <source>
        <dbReference type="ARBA" id="ARBA00022927"/>
    </source>
</evidence>
<dbReference type="InterPro" id="IPR015943">
    <property type="entry name" value="WD40/YVTN_repeat-like_dom_sf"/>
</dbReference>
<accession>M2M016</accession>
<evidence type="ECO:0000313" key="5">
    <source>
        <dbReference type="EMBL" id="EMD00323.1"/>
    </source>
</evidence>
<dbReference type="InterPro" id="IPR045111">
    <property type="entry name" value="Vps41/Vps8"/>
</dbReference>
<feature type="domain" description="Vps41 beta-propeller" evidence="4">
    <location>
        <begin position="402"/>
        <end position="530"/>
    </location>
</feature>
<dbReference type="Gene3D" id="2.130.10.10">
    <property type="entry name" value="YVTN repeat-like/Quinoprotein amine dehydrogenase"/>
    <property type="match status" value="1"/>
</dbReference>
<evidence type="ECO:0000259" key="4">
    <source>
        <dbReference type="Pfam" id="PF23411"/>
    </source>
</evidence>
<dbReference type="RefSeq" id="XP_007672823.1">
    <property type="nucleotide sequence ID" value="XM_007674633.1"/>
</dbReference>
<dbReference type="GO" id="GO:0030897">
    <property type="term" value="C:HOPS complex"/>
    <property type="evidence" value="ECO:0007669"/>
    <property type="project" value="TreeGrafter"/>
</dbReference>
<dbReference type="eggNOG" id="KOG2066">
    <property type="taxonomic scope" value="Eukaryota"/>
</dbReference>
<dbReference type="Proteomes" id="UP000011761">
    <property type="component" value="Unassembled WGS sequence"/>
</dbReference>
<feature type="region of interest" description="Disordered" evidence="3">
    <location>
        <begin position="1"/>
        <end position="62"/>
    </location>
</feature>
<feature type="domain" description="Vps41 beta-propeller" evidence="4">
    <location>
        <begin position="193"/>
        <end position="322"/>
    </location>
</feature>
<protein>
    <recommendedName>
        <fullName evidence="4">Vps41 beta-propeller domain-containing protein</fullName>
    </recommendedName>
</protein>
<gene>
    <name evidence="5" type="ORF">BAUCODRAFT_21937</name>
</gene>
<sequence length="1303" mass="142041">MSADDKATGGHGLQLPPPAVAGNGDGQVHDEAKPASVDGGAAADGEEEEEEEEEEEDEEPKLKYAKLTAGLTGVYRNNDSTSAFLAAGDKMIIGTHNGSVHVLSAPSLQGLRSWRGHQATVTSVSVSPVPPPPTTVRSERGETSIVSVGGPAAAARAASVQGQSRSQQSPTTGRSSAQQPASGVPNLPSNQIYVATSSLDGHVCIQSLIDSKDVQLRNFARPVNAVALSPDYKNDRSYLSGGLAGQLVLTIGGKAGVSADANTNSAAAAASHWLGSIGIGGGTGKDQALHSGEGSISTIKWSPSGKWVVWVNEEGIKIMRSHLRLGSEDSEDAWRRIAHASKPNKKYWEGMASVWKARCEWVSEKRLEADLVSAENDTEVKVNGTANGTSTNKPTVTAKKAKKAEQLVVGWGNTAWIMHVLEGGTSHNGQRQVGSADIVHKLHFYDCIVSGIALYTPTMLAILAYRTRDDDDNPIEANDTPTKGMQRRKKTGLAPQLRLVNVKDGEEVDVDELSISRFETLSAQDYHLDTLWMPSPLPEKALKDQGGRNALQAVWEASGGGYAERLFSSGASVMSGSSSGRDEKTGRLSVRSPPSSMQGVPVAQSTRRPVNSHPYMEAQGIKLVIQSPYDCVLAIRRDLADHLEWLVEHERYAQAWQVVDEHPDIVDASDRQSYVGGSDTGTPSRGRNQSLADFFTDSSDPQTTADGAVAHTAASQKEKRRIGDLWLQQLVSAEQWAEAGQIAGKVLGTSSRWEHWVWTFAQANKFDEITPHIPSTQLKPPLPSLVYEVILGHYIQTDCARLKQLLDAWDPELFDVRSIVSAIENRLQSGEVSENTVEDGEPGRDWRILLEALAKLYLADGRSREALRCYIRTQNADAAMQLIKDGGMVEAIGDDIPGLLTMRVSKEQLRSAPPSELEDASSEAVQLLVDEALRGTIPPAAVIKQLDRKGPSFQPLLFFYFRSLWRGPQDQEQQPAPRRKFDRRIDEGHALVEDHADLAVRLFAEYDRDVLMDFLRTSEVYNYDKAATICEQRHYIPELVYILSKTGQTKRALSLIIGELGDVKQAIAFAKENGELWDDLLDYSMNRPRFIRGLLEEVGTAIDPVKLIRRIPNGLEIEGLKEGIQRMVREYEIQYDISEGVARVLRGEVAVGMDTLRAGRKKAVRFEVVHDRHEAGDVDLSVKDVPTKVPDGEVLPVGKRKVETKSVKPGHCVGCGDAFSEDERETLIGFACGHVYHLSCLLRANPDTADEETVDRLLAELGNKDDEPNEYSGRSVGAKVAHAHIIKNAVQGGCQHCMVPEGA</sequence>
<feature type="compositionally biased region" description="Low complexity" evidence="3">
    <location>
        <begin position="146"/>
        <end position="170"/>
    </location>
</feature>
<dbReference type="InterPro" id="IPR011990">
    <property type="entry name" value="TPR-like_helical_dom_sf"/>
</dbReference>
<dbReference type="GO" id="GO:0006623">
    <property type="term" value="P:protein targeting to vacuole"/>
    <property type="evidence" value="ECO:0007669"/>
    <property type="project" value="InterPro"/>
</dbReference>
<name>M2M016_BAUPA</name>
<feature type="region of interest" description="Disordered" evidence="3">
    <location>
        <begin position="119"/>
        <end position="189"/>
    </location>
</feature>
<dbReference type="GO" id="GO:0005770">
    <property type="term" value="C:late endosome"/>
    <property type="evidence" value="ECO:0007669"/>
    <property type="project" value="TreeGrafter"/>
</dbReference>
<feature type="compositionally biased region" description="Polar residues" evidence="3">
    <location>
        <begin position="171"/>
        <end position="189"/>
    </location>
</feature>
<dbReference type="HOGENOM" id="CLU_001285_0_0_1"/>
<dbReference type="OrthoDB" id="244107at2759"/>
<feature type="compositionally biased region" description="Polar residues" evidence="3">
    <location>
        <begin position="680"/>
        <end position="705"/>
    </location>
</feature>
<dbReference type="PANTHER" id="PTHR12616:SF1">
    <property type="entry name" value="VACUOLAR PROTEIN SORTING-ASSOCIATED PROTEIN 41 HOMOLOG"/>
    <property type="match status" value="1"/>
</dbReference>
<dbReference type="Gene3D" id="1.25.40.10">
    <property type="entry name" value="Tetratricopeptide repeat domain"/>
    <property type="match status" value="1"/>
</dbReference>